<evidence type="ECO:0000313" key="2">
    <source>
        <dbReference type="EMBL" id="MBX39518.1"/>
    </source>
</evidence>
<keyword evidence="1" id="KW-1133">Transmembrane helix</keyword>
<feature type="transmembrane region" description="Helical" evidence="1">
    <location>
        <begin position="6"/>
        <end position="26"/>
    </location>
</feature>
<dbReference type="AlphaFoldDB" id="A0A2P2NAM5"/>
<proteinExistence type="predicted"/>
<name>A0A2P2NAM5_RHIMU</name>
<protein>
    <submittedName>
        <fullName evidence="2">Uncharacterized protein</fullName>
    </submittedName>
</protein>
<organism evidence="2">
    <name type="scientific">Rhizophora mucronata</name>
    <name type="common">Asiatic mangrove</name>
    <dbReference type="NCBI Taxonomy" id="61149"/>
    <lineage>
        <taxon>Eukaryota</taxon>
        <taxon>Viridiplantae</taxon>
        <taxon>Streptophyta</taxon>
        <taxon>Embryophyta</taxon>
        <taxon>Tracheophyta</taxon>
        <taxon>Spermatophyta</taxon>
        <taxon>Magnoliopsida</taxon>
        <taxon>eudicotyledons</taxon>
        <taxon>Gunneridae</taxon>
        <taxon>Pentapetalae</taxon>
        <taxon>rosids</taxon>
        <taxon>fabids</taxon>
        <taxon>Malpighiales</taxon>
        <taxon>Rhizophoraceae</taxon>
        <taxon>Rhizophora</taxon>
    </lineage>
</organism>
<dbReference type="EMBL" id="GGEC01059034">
    <property type="protein sequence ID" value="MBX39518.1"/>
    <property type="molecule type" value="Transcribed_RNA"/>
</dbReference>
<accession>A0A2P2NAM5</accession>
<sequence>MQGKMFLMWSLGNGTCLILCTIKTLCGSKI</sequence>
<reference evidence="2" key="1">
    <citation type="submission" date="2018-02" db="EMBL/GenBank/DDBJ databases">
        <title>Rhizophora mucronata_Transcriptome.</title>
        <authorList>
            <person name="Meera S.P."/>
            <person name="Sreeshan A."/>
            <person name="Augustine A."/>
        </authorList>
    </citation>
    <scope>NUCLEOTIDE SEQUENCE</scope>
    <source>
        <tissue evidence="2">Leaf</tissue>
    </source>
</reference>
<keyword evidence="1" id="KW-0472">Membrane</keyword>
<evidence type="ECO:0000256" key="1">
    <source>
        <dbReference type="SAM" id="Phobius"/>
    </source>
</evidence>
<keyword evidence="1" id="KW-0812">Transmembrane</keyword>